<reference evidence="2" key="1">
    <citation type="submission" date="2020-11" db="EMBL/GenBank/DDBJ databases">
        <authorList>
            <person name="Whiteford S."/>
        </authorList>
    </citation>
    <scope>NUCLEOTIDE SEQUENCE</scope>
</reference>
<dbReference type="SUPFAM" id="SSF57903">
    <property type="entry name" value="FYVE/PHD zinc finger"/>
    <property type="match status" value="1"/>
</dbReference>
<dbReference type="Proteomes" id="UP000653454">
    <property type="component" value="Unassembled WGS sequence"/>
</dbReference>
<feature type="domain" description="FP protein C-terminal" evidence="1">
    <location>
        <begin position="254"/>
        <end position="305"/>
    </location>
</feature>
<dbReference type="Pfam" id="PF25298">
    <property type="entry name" value="Baculo_FP_2nd"/>
    <property type="match status" value="1"/>
</dbReference>
<evidence type="ECO:0000313" key="3">
    <source>
        <dbReference type="Proteomes" id="UP000653454"/>
    </source>
</evidence>
<evidence type="ECO:0000313" key="2">
    <source>
        <dbReference type="EMBL" id="CAG9135004.1"/>
    </source>
</evidence>
<protein>
    <submittedName>
        <fullName evidence="2">(diamondback moth) hypothetical protein</fullName>
    </submittedName>
</protein>
<keyword evidence="3" id="KW-1185">Reference proteome</keyword>
<gene>
    <name evidence="2" type="ORF">PLXY2_LOCUS13238</name>
</gene>
<accession>A0A8S4G5C1</accession>
<dbReference type="InterPro" id="IPR011011">
    <property type="entry name" value="Znf_FYVE_PHD"/>
</dbReference>
<organism evidence="2 3">
    <name type="scientific">Plutella xylostella</name>
    <name type="common">Diamondback moth</name>
    <name type="synonym">Plutella maculipennis</name>
    <dbReference type="NCBI Taxonomy" id="51655"/>
    <lineage>
        <taxon>Eukaryota</taxon>
        <taxon>Metazoa</taxon>
        <taxon>Ecdysozoa</taxon>
        <taxon>Arthropoda</taxon>
        <taxon>Hexapoda</taxon>
        <taxon>Insecta</taxon>
        <taxon>Pterygota</taxon>
        <taxon>Neoptera</taxon>
        <taxon>Endopterygota</taxon>
        <taxon>Lepidoptera</taxon>
        <taxon>Glossata</taxon>
        <taxon>Ditrysia</taxon>
        <taxon>Yponomeutoidea</taxon>
        <taxon>Plutellidae</taxon>
        <taxon>Plutella</taxon>
    </lineage>
</organism>
<sequence length="305" mass="34066">MRCAECNHDFTDGSQCGACKKTYDFNCAGISEANYRKMKRLSWRCAACSRGSSSPVAKKGEPVTLEAIMERLNGLTAQLTALPALVEDVKSVKQELQDVRSSCSFMSSQLDDFVGKLKLVDERVQALEAAKVELASTKEQLLIIQRNLQARDQWSRANNVEIKGVPMRKSENLFQLVGAIGAHVKCSIPVTQINYVSRLPTFNSNEKSILVSFVNRYAKEDFVAAARSVKTIQARDIGFADSNNRIYVNDHLSSTQKKLLNDSKNIAKNKGYQFVWVKFAKIHVRKNDTSPVYVINSTSDLNKLT</sequence>
<comment type="caution">
    <text evidence="2">The sequence shown here is derived from an EMBL/GenBank/DDBJ whole genome shotgun (WGS) entry which is preliminary data.</text>
</comment>
<name>A0A8S4G5C1_PLUXY</name>
<dbReference type="EMBL" id="CAJHNJ030000092">
    <property type="protein sequence ID" value="CAG9135004.1"/>
    <property type="molecule type" value="Genomic_DNA"/>
</dbReference>
<dbReference type="AlphaFoldDB" id="A0A8S4G5C1"/>
<dbReference type="InterPro" id="IPR057251">
    <property type="entry name" value="FP_C"/>
</dbReference>
<evidence type="ECO:0000259" key="1">
    <source>
        <dbReference type="Pfam" id="PF25298"/>
    </source>
</evidence>
<proteinExistence type="predicted"/>